<gene>
    <name evidence="2" type="ORF">C8E89_14422</name>
</gene>
<dbReference type="OrthoDB" id="8746011at2"/>
<proteinExistence type="predicted"/>
<organism evidence="2 3">
    <name type="scientific">Mycolicibacterium moriokaense</name>
    <dbReference type="NCBI Taxonomy" id="39691"/>
    <lineage>
        <taxon>Bacteria</taxon>
        <taxon>Bacillati</taxon>
        <taxon>Actinomycetota</taxon>
        <taxon>Actinomycetes</taxon>
        <taxon>Mycobacteriales</taxon>
        <taxon>Mycobacteriaceae</taxon>
        <taxon>Mycolicibacterium</taxon>
    </lineage>
</organism>
<evidence type="ECO:0000313" key="3">
    <source>
        <dbReference type="Proteomes" id="UP000247781"/>
    </source>
</evidence>
<name>A0A318H524_9MYCO</name>
<sequence>MSSELLDSVLDAHGGLANWDHVSAVTAKIAVGGPFWALRGWPDLAPTWTVSMDAHREHITTTPFPGPDHCSVFDVDPERLAIRTTSGEAVEERTDPRSSFPPFDLQTTKWDAIQTAYFTSAANWNYFTQPFSLTYPGVQVSEIEPWREGDETWRRLAVHFPPNNANHNPDQAFYYDEHFMLRRMDYAADATGNAPVAHYTDDHTTFDKFVFPTRRHIYRCGDDGIADRRLAIITVDVSSVRVQYSTSADASASRVPKAPVQRLGHRDA</sequence>
<dbReference type="Proteomes" id="UP000247781">
    <property type="component" value="Unassembled WGS sequence"/>
</dbReference>
<reference evidence="3" key="1">
    <citation type="submission" date="2018-05" db="EMBL/GenBank/DDBJ databases">
        <authorList>
            <person name="Deangelis K."/>
            <person name="Huntemann M."/>
            <person name="Clum A."/>
            <person name="Pillay M."/>
            <person name="Palaniappan K."/>
            <person name="Varghese N."/>
            <person name="Mikhailova N."/>
            <person name="Stamatis D."/>
            <person name="Reddy T."/>
            <person name="Daum C."/>
            <person name="Shapiro N."/>
            <person name="Ivanova N."/>
            <person name="Kyrpides N."/>
            <person name="Woyke T."/>
        </authorList>
    </citation>
    <scope>NUCLEOTIDE SEQUENCE [LARGE SCALE GENOMIC DNA]</scope>
    <source>
        <strain evidence="3">GAS496</strain>
    </source>
</reference>
<evidence type="ECO:0000313" key="2">
    <source>
        <dbReference type="EMBL" id="PXW98507.1"/>
    </source>
</evidence>
<dbReference type="RefSeq" id="WP_110320117.1">
    <property type="nucleotide sequence ID" value="NZ_QJJU01000044.1"/>
</dbReference>
<keyword evidence="3" id="KW-1185">Reference proteome</keyword>
<protein>
    <submittedName>
        <fullName evidence="2">Uncharacterized protein</fullName>
    </submittedName>
</protein>
<feature type="region of interest" description="Disordered" evidence="1">
    <location>
        <begin position="248"/>
        <end position="268"/>
    </location>
</feature>
<comment type="caution">
    <text evidence="2">The sequence shown here is derived from an EMBL/GenBank/DDBJ whole genome shotgun (WGS) entry which is preliminary data.</text>
</comment>
<evidence type="ECO:0000256" key="1">
    <source>
        <dbReference type="SAM" id="MobiDB-lite"/>
    </source>
</evidence>
<reference evidence="2 3" key="2">
    <citation type="submission" date="2018-06" db="EMBL/GenBank/DDBJ databases">
        <title>Sequencing of bacterial isolates from soil warming experiment in Harvard Forest, Massachusetts, USA.</title>
        <authorList>
            <person name="Deangelis K.PhD."/>
        </authorList>
    </citation>
    <scope>NUCLEOTIDE SEQUENCE [LARGE SCALE GENOMIC DNA]</scope>
    <source>
        <strain evidence="2 3">GAS496</strain>
    </source>
</reference>
<dbReference type="AlphaFoldDB" id="A0A318H524"/>
<dbReference type="EMBL" id="QJJU01000044">
    <property type="protein sequence ID" value="PXW98507.1"/>
    <property type="molecule type" value="Genomic_DNA"/>
</dbReference>
<accession>A0A318H524</accession>